<protein>
    <submittedName>
        <fullName evidence="2">Uncharacterized protein</fullName>
    </submittedName>
</protein>
<proteinExistence type="predicted"/>
<evidence type="ECO:0000313" key="2">
    <source>
        <dbReference type="EMBL" id="KRK05124.1"/>
    </source>
</evidence>
<evidence type="ECO:0000256" key="1">
    <source>
        <dbReference type="SAM" id="MobiDB-lite"/>
    </source>
</evidence>
<dbReference type="Proteomes" id="UP000002282">
    <property type="component" value="Unassembled WGS sequence"/>
</dbReference>
<reference evidence="2 3" key="1">
    <citation type="journal article" date="2007" name="Nature">
        <title>Evolution of genes and genomes on the Drosophila phylogeny.</title>
        <authorList>
            <consortium name="Drosophila 12 Genomes Consortium"/>
            <person name="Clark A.G."/>
            <person name="Eisen M.B."/>
            <person name="Smith D.R."/>
            <person name="Bergman C.M."/>
            <person name="Oliver B."/>
            <person name="Markow T.A."/>
            <person name="Kaufman T.C."/>
            <person name="Kellis M."/>
            <person name="Gelbart W."/>
            <person name="Iyer V.N."/>
            <person name="Pollard D.A."/>
            <person name="Sackton T.B."/>
            <person name="Larracuente A.M."/>
            <person name="Singh N.D."/>
            <person name="Abad J.P."/>
            <person name="Abt D.N."/>
            <person name="Adryan B."/>
            <person name="Aguade M."/>
            <person name="Akashi H."/>
            <person name="Anderson W.W."/>
            <person name="Aquadro C.F."/>
            <person name="Ardell D.H."/>
            <person name="Arguello R."/>
            <person name="Artieri C.G."/>
            <person name="Barbash D.A."/>
            <person name="Barker D."/>
            <person name="Barsanti P."/>
            <person name="Batterham P."/>
            <person name="Batzoglou S."/>
            <person name="Begun D."/>
            <person name="Bhutkar A."/>
            <person name="Blanco E."/>
            <person name="Bosak S.A."/>
            <person name="Bradley R.K."/>
            <person name="Brand A.D."/>
            <person name="Brent M.R."/>
            <person name="Brooks A.N."/>
            <person name="Brown R.H."/>
            <person name="Butlin R.K."/>
            <person name="Caggese C."/>
            <person name="Calvi B.R."/>
            <person name="Bernardo de Carvalho A."/>
            <person name="Caspi A."/>
            <person name="Castrezana S."/>
            <person name="Celniker S.E."/>
            <person name="Chang J.L."/>
            <person name="Chapple C."/>
            <person name="Chatterji S."/>
            <person name="Chinwalla A."/>
            <person name="Civetta A."/>
            <person name="Clifton S.W."/>
            <person name="Comeron J.M."/>
            <person name="Costello J.C."/>
            <person name="Coyne J.A."/>
            <person name="Daub J."/>
            <person name="David R.G."/>
            <person name="Delcher A.L."/>
            <person name="Delehaunty K."/>
            <person name="Do C.B."/>
            <person name="Ebling H."/>
            <person name="Edwards K."/>
            <person name="Eickbush T."/>
            <person name="Evans J.D."/>
            <person name="Filipski A."/>
            <person name="Findeiss S."/>
            <person name="Freyhult E."/>
            <person name="Fulton L."/>
            <person name="Fulton R."/>
            <person name="Garcia A.C."/>
            <person name="Gardiner A."/>
            <person name="Garfield D.A."/>
            <person name="Garvin B.E."/>
            <person name="Gibson G."/>
            <person name="Gilbert D."/>
            <person name="Gnerre S."/>
            <person name="Godfrey J."/>
            <person name="Good R."/>
            <person name="Gotea V."/>
            <person name="Gravely B."/>
            <person name="Greenberg A.J."/>
            <person name="Griffiths-Jones S."/>
            <person name="Gross S."/>
            <person name="Guigo R."/>
            <person name="Gustafson E.A."/>
            <person name="Haerty W."/>
            <person name="Hahn M.W."/>
            <person name="Halligan D.L."/>
            <person name="Halpern A.L."/>
            <person name="Halter G.M."/>
            <person name="Han M.V."/>
            <person name="Heger A."/>
            <person name="Hillier L."/>
            <person name="Hinrichs A.S."/>
            <person name="Holmes I."/>
            <person name="Hoskins R.A."/>
            <person name="Hubisz M.J."/>
            <person name="Hultmark D."/>
            <person name="Huntley M.A."/>
            <person name="Jaffe D.B."/>
            <person name="Jagadeeshan S."/>
            <person name="Jeck W.R."/>
            <person name="Johnson J."/>
            <person name="Jones C.D."/>
            <person name="Jordan W.C."/>
            <person name="Karpen G.H."/>
            <person name="Kataoka E."/>
            <person name="Keightley P.D."/>
            <person name="Kheradpour P."/>
            <person name="Kirkness E.F."/>
            <person name="Koerich L.B."/>
            <person name="Kristiansen K."/>
            <person name="Kudrna D."/>
            <person name="Kulathinal R.J."/>
            <person name="Kumar S."/>
            <person name="Kwok R."/>
            <person name="Lander E."/>
            <person name="Langley C.H."/>
            <person name="Lapoint R."/>
            <person name="Lazzaro B.P."/>
            <person name="Lee S.J."/>
            <person name="Levesque L."/>
            <person name="Li R."/>
            <person name="Lin C.F."/>
            <person name="Lin M.F."/>
            <person name="Lindblad-Toh K."/>
            <person name="Llopart A."/>
            <person name="Long M."/>
            <person name="Low L."/>
            <person name="Lozovsky E."/>
            <person name="Lu J."/>
            <person name="Luo M."/>
            <person name="Machado C.A."/>
            <person name="Makalowski W."/>
            <person name="Marzo M."/>
            <person name="Matsuda M."/>
            <person name="Matzkin L."/>
            <person name="McAllister B."/>
            <person name="McBride C.S."/>
            <person name="McKernan B."/>
            <person name="McKernan K."/>
            <person name="Mendez-Lago M."/>
            <person name="Minx P."/>
            <person name="Mollenhauer M.U."/>
            <person name="Montooth K."/>
            <person name="Mount S.M."/>
            <person name="Mu X."/>
            <person name="Myers E."/>
            <person name="Negre B."/>
            <person name="Newfeld S."/>
            <person name="Nielsen R."/>
            <person name="Noor M.A."/>
            <person name="O'Grady P."/>
            <person name="Pachter L."/>
            <person name="Papaceit M."/>
            <person name="Parisi M.J."/>
            <person name="Parisi M."/>
            <person name="Parts L."/>
            <person name="Pedersen J.S."/>
            <person name="Pesole G."/>
            <person name="Phillippy A.M."/>
            <person name="Ponting C.P."/>
            <person name="Pop M."/>
            <person name="Porcelli D."/>
            <person name="Powell J.R."/>
            <person name="Prohaska S."/>
            <person name="Pruitt K."/>
            <person name="Puig M."/>
            <person name="Quesneville H."/>
            <person name="Ram K.R."/>
            <person name="Rand D."/>
            <person name="Rasmussen M.D."/>
            <person name="Reed L.K."/>
            <person name="Reenan R."/>
            <person name="Reily A."/>
            <person name="Remington K.A."/>
            <person name="Rieger T.T."/>
            <person name="Ritchie M.G."/>
            <person name="Robin C."/>
            <person name="Rogers Y.H."/>
            <person name="Rohde C."/>
            <person name="Rozas J."/>
            <person name="Rubenfield M.J."/>
            <person name="Ruiz A."/>
            <person name="Russo S."/>
            <person name="Salzberg S.L."/>
            <person name="Sanchez-Gracia A."/>
            <person name="Saranga D.J."/>
            <person name="Sato H."/>
            <person name="Schaeffer S.W."/>
            <person name="Schatz M.C."/>
            <person name="Schlenke T."/>
            <person name="Schwartz R."/>
            <person name="Segarra C."/>
            <person name="Singh R.S."/>
            <person name="Sirot L."/>
            <person name="Sirota M."/>
            <person name="Sisneros N.B."/>
            <person name="Smith C.D."/>
            <person name="Smith T.F."/>
            <person name="Spieth J."/>
            <person name="Stage D.E."/>
            <person name="Stark A."/>
            <person name="Stephan W."/>
            <person name="Strausberg R.L."/>
            <person name="Strempel S."/>
            <person name="Sturgill D."/>
            <person name="Sutton G."/>
            <person name="Sutton G.G."/>
            <person name="Tao W."/>
            <person name="Teichmann S."/>
            <person name="Tobari Y.N."/>
            <person name="Tomimura Y."/>
            <person name="Tsolas J.M."/>
            <person name="Valente V.L."/>
            <person name="Venter E."/>
            <person name="Venter J.C."/>
            <person name="Vicario S."/>
            <person name="Vieira F.G."/>
            <person name="Vilella A.J."/>
            <person name="Villasante A."/>
            <person name="Walenz B."/>
            <person name="Wang J."/>
            <person name="Wasserman M."/>
            <person name="Watts T."/>
            <person name="Wilson D."/>
            <person name="Wilson R.K."/>
            <person name="Wing R.A."/>
            <person name="Wolfner M.F."/>
            <person name="Wong A."/>
            <person name="Wong G.K."/>
            <person name="Wu C.I."/>
            <person name="Wu G."/>
            <person name="Yamamoto D."/>
            <person name="Yang H.P."/>
            <person name="Yang S.P."/>
            <person name="Yorke J.A."/>
            <person name="Yoshida K."/>
            <person name="Zdobnov E."/>
            <person name="Zhang P."/>
            <person name="Zhang Y."/>
            <person name="Zimin A.V."/>
            <person name="Baldwin J."/>
            <person name="Abdouelleil A."/>
            <person name="Abdulkadir J."/>
            <person name="Abebe A."/>
            <person name="Abera B."/>
            <person name="Abreu J."/>
            <person name="Acer S.C."/>
            <person name="Aftuck L."/>
            <person name="Alexander A."/>
            <person name="An P."/>
            <person name="Anderson E."/>
            <person name="Anderson S."/>
            <person name="Arachi H."/>
            <person name="Azer M."/>
            <person name="Bachantsang P."/>
            <person name="Barry A."/>
            <person name="Bayul T."/>
            <person name="Berlin A."/>
            <person name="Bessette D."/>
            <person name="Bloom T."/>
            <person name="Blye J."/>
            <person name="Boguslavskiy L."/>
            <person name="Bonnet C."/>
            <person name="Boukhgalter B."/>
            <person name="Bourzgui I."/>
            <person name="Brown A."/>
            <person name="Cahill P."/>
            <person name="Channer S."/>
            <person name="Cheshatsang Y."/>
            <person name="Chuda L."/>
            <person name="Citroen M."/>
            <person name="Collymore A."/>
            <person name="Cooke P."/>
            <person name="Costello M."/>
            <person name="D'Aco K."/>
            <person name="Daza R."/>
            <person name="De Haan G."/>
            <person name="DeGray S."/>
            <person name="DeMaso C."/>
            <person name="Dhargay N."/>
            <person name="Dooley K."/>
            <person name="Dooley E."/>
            <person name="Doricent M."/>
            <person name="Dorje P."/>
            <person name="Dorjee K."/>
            <person name="Dupes A."/>
            <person name="Elong R."/>
            <person name="Falk J."/>
            <person name="Farina A."/>
            <person name="Faro S."/>
            <person name="Ferguson D."/>
            <person name="Fisher S."/>
            <person name="Foley C.D."/>
            <person name="Franke A."/>
            <person name="Friedrich D."/>
            <person name="Gadbois L."/>
            <person name="Gearin G."/>
            <person name="Gearin C.R."/>
            <person name="Giannoukos G."/>
            <person name="Goode T."/>
            <person name="Graham J."/>
            <person name="Grandbois E."/>
            <person name="Grewal S."/>
            <person name="Gyaltsen K."/>
            <person name="Hafez N."/>
            <person name="Hagos B."/>
            <person name="Hall J."/>
            <person name="Henson C."/>
            <person name="Hollinger A."/>
            <person name="Honan T."/>
            <person name="Huard M.D."/>
            <person name="Hughes L."/>
            <person name="Hurhula B."/>
            <person name="Husby M.E."/>
            <person name="Kamat A."/>
            <person name="Kanga B."/>
            <person name="Kashin S."/>
            <person name="Khazanovich D."/>
            <person name="Kisner P."/>
            <person name="Lance K."/>
            <person name="Lara M."/>
            <person name="Lee W."/>
            <person name="Lennon N."/>
            <person name="Letendre F."/>
            <person name="LeVine R."/>
            <person name="Lipovsky A."/>
            <person name="Liu X."/>
            <person name="Liu J."/>
            <person name="Liu S."/>
            <person name="Lokyitsang T."/>
            <person name="Lokyitsang Y."/>
            <person name="Lubonja R."/>
            <person name="Lui A."/>
            <person name="MacDonald P."/>
            <person name="Magnisalis V."/>
            <person name="Maru K."/>
            <person name="Matthews C."/>
            <person name="McCusker W."/>
            <person name="McDonough S."/>
            <person name="Mehta T."/>
            <person name="Meldrim J."/>
            <person name="Meneus L."/>
            <person name="Mihai O."/>
            <person name="Mihalev A."/>
            <person name="Mihova T."/>
            <person name="Mittelman R."/>
            <person name="Mlenga V."/>
            <person name="Montmayeur A."/>
            <person name="Mulrain L."/>
            <person name="Navidi A."/>
            <person name="Naylor J."/>
            <person name="Negash T."/>
            <person name="Nguyen T."/>
            <person name="Nguyen N."/>
            <person name="Nicol R."/>
            <person name="Norbu C."/>
            <person name="Norbu N."/>
            <person name="Novod N."/>
            <person name="O'Neill B."/>
            <person name="Osman S."/>
            <person name="Markiewicz E."/>
            <person name="Oyono O.L."/>
            <person name="Patti C."/>
            <person name="Phunkhang P."/>
            <person name="Pierre F."/>
            <person name="Priest M."/>
            <person name="Raghuraman S."/>
            <person name="Rege F."/>
            <person name="Reyes R."/>
            <person name="Rise C."/>
            <person name="Rogov P."/>
            <person name="Ross K."/>
            <person name="Ryan E."/>
            <person name="Settipalli S."/>
            <person name="Shea T."/>
            <person name="Sherpa N."/>
            <person name="Shi L."/>
            <person name="Shih D."/>
            <person name="Sparrow T."/>
            <person name="Spaulding J."/>
            <person name="Stalker J."/>
            <person name="Stange-Thomann N."/>
            <person name="Stavropoulos S."/>
            <person name="Stone C."/>
            <person name="Strader C."/>
            <person name="Tesfaye S."/>
            <person name="Thomson T."/>
            <person name="Thoulutsang Y."/>
            <person name="Thoulutsang D."/>
            <person name="Topham K."/>
            <person name="Topping I."/>
            <person name="Tsamla T."/>
            <person name="Vassiliev H."/>
            <person name="Vo A."/>
            <person name="Wangchuk T."/>
            <person name="Wangdi T."/>
            <person name="Weiand M."/>
            <person name="Wilkinson J."/>
            <person name="Wilson A."/>
            <person name="Yadav S."/>
            <person name="Young G."/>
            <person name="Yu Q."/>
            <person name="Zembek L."/>
            <person name="Zhong D."/>
            <person name="Zimmer A."/>
            <person name="Zwirko Z."/>
            <person name="Jaffe D.B."/>
            <person name="Alvarez P."/>
            <person name="Brockman W."/>
            <person name="Butler J."/>
            <person name="Chin C."/>
            <person name="Gnerre S."/>
            <person name="Grabherr M."/>
            <person name="Kleber M."/>
            <person name="Mauceli E."/>
            <person name="MacCallum I."/>
        </authorList>
    </citation>
    <scope>NUCLEOTIDE SEQUENCE [LARGE SCALE GENOMIC DNA]</scope>
    <source>
        <strain evidence="3">Tai18E2 / Tucson 14021-0261.01</strain>
    </source>
</reference>
<dbReference type="KEGG" id="dya:Dyak_GE28018"/>
<dbReference type="EMBL" id="CH891608">
    <property type="protein sequence ID" value="KRK05124.1"/>
    <property type="molecule type" value="Genomic_DNA"/>
</dbReference>
<keyword evidence="3" id="KW-1185">Reference proteome</keyword>
<dbReference type="AlphaFoldDB" id="A0A0R1ED84"/>
<organism evidence="2 3">
    <name type="scientific">Drosophila yakuba</name>
    <name type="common">Fruit fly</name>
    <dbReference type="NCBI Taxonomy" id="7245"/>
    <lineage>
        <taxon>Eukaryota</taxon>
        <taxon>Metazoa</taxon>
        <taxon>Ecdysozoa</taxon>
        <taxon>Arthropoda</taxon>
        <taxon>Hexapoda</taxon>
        <taxon>Insecta</taxon>
        <taxon>Pterygota</taxon>
        <taxon>Neoptera</taxon>
        <taxon>Endopterygota</taxon>
        <taxon>Diptera</taxon>
        <taxon>Brachycera</taxon>
        <taxon>Muscomorpha</taxon>
        <taxon>Ephydroidea</taxon>
        <taxon>Drosophilidae</taxon>
        <taxon>Drosophila</taxon>
        <taxon>Sophophora</taxon>
    </lineage>
</organism>
<reference evidence="2 3" key="2">
    <citation type="journal article" date="2007" name="PLoS Biol.">
        <title>Principles of genome evolution in the Drosophila melanogaster species group.</title>
        <authorList>
            <person name="Ranz J.M."/>
            <person name="Maurin D."/>
            <person name="Chan Y.S."/>
            <person name="von Grotthuss M."/>
            <person name="Hillier L.W."/>
            <person name="Roote J."/>
            <person name="Ashburner M."/>
            <person name="Bergman C.M."/>
        </authorList>
    </citation>
    <scope>NUCLEOTIDE SEQUENCE [LARGE SCALE GENOMIC DNA]</scope>
    <source>
        <strain evidence="3">Tai18E2 / Tucson 14021-0261.01</strain>
    </source>
</reference>
<name>A0A0R1ED84_DROYA</name>
<feature type="compositionally biased region" description="Low complexity" evidence="1">
    <location>
        <begin position="29"/>
        <end position="38"/>
    </location>
</feature>
<feature type="region of interest" description="Disordered" evidence="1">
    <location>
        <begin position="1"/>
        <end position="40"/>
    </location>
</feature>
<accession>A0A0R1ED84</accession>
<evidence type="ECO:0000313" key="3">
    <source>
        <dbReference type="Proteomes" id="UP000002282"/>
    </source>
</evidence>
<gene>
    <name evidence="2" type="primary">Dyak\GE28018</name>
    <name evidence="2" type="synonym">GE28018</name>
    <name evidence="2" type="ORF">Dyak_GE28018</name>
</gene>
<sequence length="128" mass="14571">MQPYPRMDGTSHPIQHQDKAGVNGDMQRASRNTVSSTRTSREFWRREGLMDRTWRARGRRHGLEQDGKSTVVVDVSGFRVSKLSFFSVYCPQLLSLIGNCRPSSCNRHLHLCGVLTPHTRCPTKVETD</sequence>